<dbReference type="AlphaFoldDB" id="A0A7G6U892"/>
<dbReference type="PANTHER" id="PTHR33055:SF3">
    <property type="entry name" value="PUTATIVE TRANSPOSASE FOR IS117-RELATED"/>
    <property type="match status" value="1"/>
</dbReference>
<sequence length="286" mass="32033">MSEIITVGLDIAKHVFHAHGADERGRAVFSKRISRGKLLDFFAAQPSCTVALEACGGARHWARQLTQLGHEVRLIPPAYVKPFVKRQKNDAIDAEAICEAAQRPSMRFVAVKSEQQQAAGLIFRTRDLLVRQLLASATGEAAGFLRVLRTLRMLRTFRVLEHLRRDSALFRRHEEVLSALANLSVFIFVMTGVVYETQRHTNPHIANYADALYFTVTALTTTGFGDITLPGTMGRLITVAIMIFGVTLFLNLARVLFNPSKVRFKCPACGLQRHHPRRRCGVTREL</sequence>
<feature type="domain" description="Transposase IS110-like N-terminal" evidence="2">
    <location>
        <begin position="7"/>
        <end position="133"/>
    </location>
</feature>
<evidence type="ECO:0000259" key="2">
    <source>
        <dbReference type="Pfam" id="PF01548"/>
    </source>
</evidence>
<evidence type="ECO:0000256" key="1">
    <source>
        <dbReference type="SAM" id="Phobius"/>
    </source>
</evidence>
<keyword evidence="1" id="KW-1133">Transmembrane helix</keyword>
<dbReference type="Proteomes" id="UP000515291">
    <property type="component" value="Chromosome"/>
</dbReference>
<evidence type="ECO:0000313" key="5">
    <source>
        <dbReference type="Proteomes" id="UP000515291"/>
    </source>
</evidence>
<dbReference type="InterPro" id="IPR013099">
    <property type="entry name" value="K_chnl_dom"/>
</dbReference>
<dbReference type="NCBIfam" id="NF033542">
    <property type="entry name" value="transpos_IS110"/>
    <property type="match status" value="1"/>
</dbReference>
<feature type="domain" description="Potassium channel" evidence="3">
    <location>
        <begin position="185"/>
        <end position="256"/>
    </location>
</feature>
<dbReference type="RefSeq" id="WP_420882370.1">
    <property type="nucleotide sequence ID" value="NZ_CP050292.1"/>
</dbReference>
<gene>
    <name evidence="4" type="ORF">HB776_00190</name>
</gene>
<dbReference type="GO" id="GO:0003677">
    <property type="term" value="F:DNA binding"/>
    <property type="evidence" value="ECO:0007669"/>
    <property type="project" value="InterPro"/>
</dbReference>
<feature type="transmembrane region" description="Helical" evidence="1">
    <location>
        <begin position="236"/>
        <end position="257"/>
    </location>
</feature>
<dbReference type="InterPro" id="IPR047650">
    <property type="entry name" value="Transpos_IS110"/>
</dbReference>
<dbReference type="InterPro" id="IPR002525">
    <property type="entry name" value="Transp_IS110-like_N"/>
</dbReference>
<evidence type="ECO:0000259" key="3">
    <source>
        <dbReference type="Pfam" id="PF07885"/>
    </source>
</evidence>
<dbReference type="GO" id="GO:0006313">
    <property type="term" value="P:DNA transposition"/>
    <property type="evidence" value="ECO:0007669"/>
    <property type="project" value="InterPro"/>
</dbReference>
<keyword evidence="1" id="KW-0472">Membrane</keyword>
<dbReference type="Gene3D" id="1.10.287.70">
    <property type="match status" value="1"/>
</dbReference>
<feature type="transmembrane region" description="Helical" evidence="1">
    <location>
        <begin position="176"/>
        <end position="195"/>
    </location>
</feature>
<dbReference type="GO" id="GO:0016020">
    <property type="term" value="C:membrane"/>
    <property type="evidence" value="ECO:0007669"/>
    <property type="project" value="InterPro"/>
</dbReference>
<name>A0A7G6U892_9BRAD</name>
<proteinExistence type="predicted"/>
<protein>
    <submittedName>
        <fullName evidence="4">IS110 family transposase</fullName>
    </submittedName>
</protein>
<dbReference type="PRINTS" id="PR01463">
    <property type="entry name" value="EAGCHANLFMLY"/>
</dbReference>
<organism evidence="4 5">
    <name type="scientific">Tardiphaga robiniae</name>
    <dbReference type="NCBI Taxonomy" id="943830"/>
    <lineage>
        <taxon>Bacteria</taxon>
        <taxon>Pseudomonadati</taxon>
        <taxon>Pseudomonadota</taxon>
        <taxon>Alphaproteobacteria</taxon>
        <taxon>Hyphomicrobiales</taxon>
        <taxon>Nitrobacteraceae</taxon>
        <taxon>Tardiphaga</taxon>
    </lineage>
</organism>
<dbReference type="SUPFAM" id="SSF81324">
    <property type="entry name" value="Voltage-gated potassium channels"/>
    <property type="match status" value="1"/>
</dbReference>
<reference evidence="5" key="1">
    <citation type="journal article" date="2020" name="Mol. Plant Microbe">
        <title>Rhizobial microsymbionts of the narrowly endemic Oxytropis species growing in Kamchatka are characterized by significant genetic diversity and possess a set of genes that are associated with T3SS and T6SS secretion systems and can affect the development of symbiosis.</title>
        <authorList>
            <person name="Safronova V."/>
            <person name="Guro P."/>
            <person name="Sazanova A."/>
            <person name="Kuznetsova I."/>
            <person name="Belimov A."/>
            <person name="Yakubov V."/>
            <person name="Chirak E."/>
            <person name="Afonin A."/>
            <person name="Gogolev Y."/>
            <person name="Andronov E."/>
            <person name="Tikhonovich I."/>
        </authorList>
    </citation>
    <scope>NUCLEOTIDE SEQUENCE [LARGE SCALE GENOMIC DNA]</scope>
    <source>
        <strain evidence="5">581</strain>
    </source>
</reference>
<keyword evidence="1" id="KW-0812">Transmembrane</keyword>
<evidence type="ECO:0000313" key="4">
    <source>
        <dbReference type="EMBL" id="QND75224.1"/>
    </source>
</evidence>
<dbReference type="GO" id="GO:0004803">
    <property type="term" value="F:transposase activity"/>
    <property type="evidence" value="ECO:0007669"/>
    <property type="project" value="InterPro"/>
</dbReference>
<dbReference type="EMBL" id="CP050292">
    <property type="protein sequence ID" value="QND75224.1"/>
    <property type="molecule type" value="Genomic_DNA"/>
</dbReference>
<dbReference type="Pfam" id="PF07885">
    <property type="entry name" value="Ion_trans_2"/>
    <property type="match status" value="1"/>
</dbReference>
<dbReference type="GO" id="GO:0005249">
    <property type="term" value="F:voltage-gated potassium channel activity"/>
    <property type="evidence" value="ECO:0007669"/>
    <property type="project" value="InterPro"/>
</dbReference>
<dbReference type="Pfam" id="PF01548">
    <property type="entry name" value="DEDD_Tnp_IS110"/>
    <property type="match status" value="1"/>
</dbReference>
<dbReference type="KEGG" id="trb:HB776_00190"/>
<accession>A0A7G6U892</accession>
<dbReference type="InterPro" id="IPR003938">
    <property type="entry name" value="K_chnl_volt-dep_EAG/ELK/ERG"/>
</dbReference>
<dbReference type="PANTHER" id="PTHR33055">
    <property type="entry name" value="TRANSPOSASE FOR INSERTION SEQUENCE ELEMENT IS1111A"/>
    <property type="match status" value="1"/>
</dbReference>